<dbReference type="InterPro" id="IPR001214">
    <property type="entry name" value="SET_dom"/>
</dbReference>
<accession>A0A2B7X591</accession>
<feature type="compositionally biased region" description="Pro residues" evidence="2">
    <location>
        <begin position="971"/>
        <end position="981"/>
    </location>
</feature>
<feature type="compositionally biased region" description="Low complexity" evidence="2">
    <location>
        <begin position="106"/>
        <end position="116"/>
    </location>
</feature>
<feature type="compositionally biased region" description="Gly residues" evidence="2">
    <location>
        <begin position="1212"/>
        <end position="1224"/>
    </location>
</feature>
<feature type="region of interest" description="Disordered" evidence="2">
    <location>
        <begin position="855"/>
        <end position="1032"/>
    </location>
</feature>
<evidence type="ECO:0000256" key="1">
    <source>
        <dbReference type="ARBA" id="ARBA00022853"/>
    </source>
</evidence>
<evidence type="ECO:0000313" key="4">
    <source>
        <dbReference type="EMBL" id="PGH03917.1"/>
    </source>
</evidence>
<evidence type="ECO:0000256" key="2">
    <source>
        <dbReference type="SAM" id="MobiDB-lite"/>
    </source>
</evidence>
<dbReference type="SUPFAM" id="SSF82199">
    <property type="entry name" value="SET domain"/>
    <property type="match status" value="1"/>
</dbReference>
<dbReference type="PANTHER" id="PTHR46462">
    <property type="entry name" value="UPSET, ISOFORM A"/>
    <property type="match status" value="1"/>
</dbReference>
<feature type="compositionally biased region" description="Low complexity" evidence="2">
    <location>
        <begin position="1077"/>
        <end position="1104"/>
    </location>
</feature>
<feature type="compositionally biased region" description="Pro residues" evidence="2">
    <location>
        <begin position="29"/>
        <end position="41"/>
    </location>
</feature>
<evidence type="ECO:0000259" key="3">
    <source>
        <dbReference type="PROSITE" id="PS50280"/>
    </source>
</evidence>
<dbReference type="InterPro" id="IPR011011">
    <property type="entry name" value="Znf_FYVE_PHD"/>
</dbReference>
<feature type="compositionally biased region" description="Basic and acidic residues" evidence="2">
    <location>
        <begin position="188"/>
        <end position="202"/>
    </location>
</feature>
<comment type="caution">
    <text evidence="4">The sequence shown here is derived from an EMBL/GenBank/DDBJ whole genome shotgun (WGS) entry which is preliminary data.</text>
</comment>
<feature type="compositionally biased region" description="Basic residues" evidence="2">
    <location>
        <begin position="203"/>
        <end position="216"/>
    </location>
</feature>
<dbReference type="EMBL" id="PDNC01000043">
    <property type="protein sequence ID" value="PGH03917.1"/>
    <property type="molecule type" value="Genomic_DNA"/>
</dbReference>
<dbReference type="Proteomes" id="UP000224080">
    <property type="component" value="Unassembled WGS sequence"/>
</dbReference>
<dbReference type="Pfam" id="PF00856">
    <property type="entry name" value="SET"/>
    <property type="match status" value="1"/>
</dbReference>
<dbReference type="AlphaFoldDB" id="A0A2B7X591"/>
<reference evidence="4 5" key="1">
    <citation type="submission" date="2017-10" db="EMBL/GenBank/DDBJ databases">
        <title>Comparative genomics in systemic dimorphic fungi from Ajellomycetaceae.</title>
        <authorList>
            <person name="Munoz J.F."/>
            <person name="Mcewen J.G."/>
            <person name="Clay O.K."/>
            <person name="Cuomo C.A."/>
        </authorList>
    </citation>
    <scope>NUCLEOTIDE SEQUENCE [LARGE SCALE GENOMIC DNA]</scope>
    <source>
        <strain evidence="4 5">UAMH130</strain>
    </source>
</reference>
<feature type="region of interest" description="Disordered" evidence="2">
    <location>
        <begin position="663"/>
        <end position="794"/>
    </location>
</feature>
<feature type="compositionally biased region" description="Low complexity" evidence="2">
    <location>
        <begin position="219"/>
        <end position="238"/>
    </location>
</feature>
<feature type="region of interest" description="Disordered" evidence="2">
    <location>
        <begin position="821"/>
        <end position="843"/>
    </location>
</feature>
<dbReference type="Gene3D" id="2.170.270.10">
    <property type="entry name" value="SET domain"/>
    <property type="match status" value="1"/>
</dbReference>
<protein>
    <recommendedName>
        <fullName evidence="3">SET domain-containing protein</fullName>
    </recommendedName>
</protein>
<feature type="compositionally biased region" description="Gly residues" evidence="2">
    <location>
        <begin position="1155"/>
        <end position="1165"/>
    </location>
</feature>
<sequence length="1237" mass="132635">MTWFVDRKPTHQLEKFARVALEAKDTIFLPPPSHPPPPHPPHQNSIAQPPRPIEGSLLERQQRVLEEVRCQIMTDTSSLAATHSTANSLPVTVQPLPSPVVPSPVPNGNNNAVAPQHQQQPVHDDEDEPYTIKCICSFEDDDGHTVFCERCETWQHILCYYDGEDVPEVHNCADCEPRPLNSKLATELQRRRREEQSDGGDRKSKRSGSKSHKKKAAAKDSNNNNSNNNSTGTGTLATGSGGDQTNGWSSHERGPPPAKKSKTSHRSSNSISSLTGLAPSLGSDSRRRATSASAMSPTKASSLIPNIPLYSQEFLHLYDHDQANVDIPSNLFDNLQLATDFSSWLQDPARLARDANGRSPKEVFTYLDRPLDPAQWPVLSKQVVTDSSVEYDGRHPTWRFLTVENDVHKDEIIGEVKGKVGHFRDYCLDPNNRWHEFHHPVPFVFFHPQLPIYIDSRKEGSQLRYVRRSCHPNVTMKTVITNNIEYHFCLVANQDISAKSEITTSWYLDPQMFPSNNSLVKQEGSNDGISDDWPISISKVLANFGGCACDSSRSCRLAKVDCRRPPKSADAASKQVNGRRKKSKAKNAISPVNTGLSNSSRAASEAVKAQVDDDQGGSRSRSTSNRPRSRDLTPTAHSPSASDPLALLPGELSAREKRKIAAAEKKFEQLEHEQQQPQKKKKRSSGASVAGTSTTTAAGTTTTTGVASQTNPKPLRIDTGNARRSSNSPRKRSPASVTPGPKSQSSQKKVSRSNTPVVASPLRRPHYVDSETQTEPDENDPDFIPPKPPRRSGFVPLTTRLLKRCHEDRLRLQQNASPVFSSDITTPSIPDSQHAIISSPLSRREDVDMKDVDTPMTPPTIPHHTTPSTTTTVTTTIPPSPGTSTALSSLHISSDPSPQNPPHPLPSTVAHNFPMPRKPPDRARAAELRVQLPPPAPPPSTTPSSTPISTTTTTPAHPTASTNTNTNTDQPNPPTPIPPTQPSHSFPMKLSPTSTTTPTTTPTTTHHPPVPAPVPVSATPPPPSAIAPSPVKKKLSLGDYMSRRGTLTATATATATGTGTGTATTPTIEKPQPPLFSAGQSQSLSLSPSTAQQQQQQQQQGTSQNSADNDKNKIMPSTSVDGRGASLAGGSDSDNTTMAQDVIMQDAGADTSSVIGGGGGGGDVGVGSMLESPSSSTATGTATAAPVSSSTESESRGGDGNNGNGYNNSNGAGVGVGSGGGGAGSRDPRLQHQQHGK</sequence>
<dbReference type="InterPro" id="IPR046341">
    <property type="entry name" value="SET_dom_sf"/>
</dbReference>
<feature type="region of interest" description="Disordered" evidence="2">
    <location>
        <begin position="29"/>
        <end position="51"/>
    </location>
</feature>
<name>A0A2B7X591_9EURO</name>
<feature type="compositionally biased region" description="Low complexity" evidence="2">
    <location>
        <begin position="685"/>
        <end position="708"/>
    </location>
</feature>
<dbReference type="InterPro" id="IPR013083">
    <property type="entry name" value="Znf_RING/FYVE/PHD"/>
</dbReference>
<keyword evidence="1" id="KW-0156">Chromatin regulator</keyword>
<dbReference type="PANTHER" id="PTHR46462:SF3">
    <property type="entry name" value="UPSET, ISOFORM A"/>
    <property type="match status" value="1"/>
</dbReference>
<dbReference type="STRING" id="2060905.A0A2B7X591"/>
<dbReference type="Gene3D" id="3.30.40.10">
    <property type="entry name" value="Zinc/RING finger domain, C3HC4 (zinc finger)"/>
    <property type="match status" value="1"/>
</dbReference>
<feature type="compositionally biased region" description="Low complexity" evidence="2">
    <location>
        <begin position="1166"/>
        <end position="1192"/>
    </location>
</feature>
<feature type="compositionally biased region" description="Basic and acidic residues" evidence="2">
    <location>
        <begin position="663"/>
        <end position="674"/>
    </location>
</feature>
<dbReference type="GO" id="GO:0006325">
    <property type="term" value="P:chromatin organization"/>
    <property type="evidence" value="ECO:0007669"/>
    <property type="project" value="UniProtKB-KW"/>
</dbReference>
<feature type="region of interest" description="Disordered" evidence="2">
    <location>
        <begin position="1049"/>
        <end position="1237"/>
    </location>
</feature>
<keyword evidence="5" id="KW-1185">Reference proteome</keyword>
<dbReference type="SUPFAM" id="SSF57903">
    <property type="entry name" value="FYVE/PHD zinc finger"/>
    <property type="match status" value="1"/>
</dbReference>
<organism evidence="4 5">
    <name type="scientific">Blastomyces parvus</name>
    <dbReference type="NCBI Taxonomy" id="2060905"/>
    <lineage>
        <taxon>Eukaryota</taxon>
        <taxon>Fungi</taxon>
        <taxon>Dikarya</taxon>
        <taxon>Ascomycota</taxon>
        <taxon>Pezizomycotina</taxon>
        <taxon>Eurotiomycetes</taxon>
        <taxon>Eurotiomycetidae</taxon>
        <taxon>Onygenales</taxon>
        <taxon>Ajellomycetaceae</taxon>
        <taxon>Blastomyces</taxon>
    </lineage>
</organism>
<evidence type="ECO:0000313" key="5">
    <source>
        <dbReference type="Proteomes" id="UP000224080"/>
    </source>
</evidence>
<feature type="compositionally biased region" description="Acidic residues" evidence="2">
    <location>
        <begin position="772"/>
        <end position="781"/>
    </location>
</feature>
<feature type="compositionally biased region" description="Low complexity" evidence="2">
    <location>
        <begin position="942"/>
        <end position="970"/>
    </location>
</feature>
<dbReference type="GO" id="GO:0006355">
    <property type="term" value="P:regulation of DNA-templated transcription"/>
    <property type="evidence" value="ECO:0007669"/>
    <property type="project" value="TreeGrafter"/>
</dbReference>
<dbReference type="GO" id="GO:0034967">
    <property type="term" value="C:Set3 complex"/>
    <property type="evidence" value="ECO:0007669"/>
    <property type="project" value="TreeGrafter"/>
</dbReference>
<feature type="compositionally biased region" description="Low complexity" evidence="2">
    <location>
        <begin position="1049"/>
        <end position="1067"/>
    </location>
</feature>
<feature type="compositionally biased region" description="Polar residues" evidence="2">
    <location>
        <begin position="590"/>
        <end position="602"/>
    </location>
</feature>
<dbReference type="PROSITE" id="PS50280">
    <property type="entry name" value="SET"/>
    <property type="match status" value="1"/>
</dbReference>
<feature type="compositionally biased region" description="Polar residues" evidence="2">
    <location>
        <begin position="821"/>
        <end position="841"/>
    </location>
</feature>
<dbReference type="SMART" id="SM00317">
    <property type="entry name" value="SET"/>
    <property type="match status" value="1"/>
</dbReference>
<feature type="compositionally biased region" description="Low complexity" evidence="2">
    <location>
        <begin position="862"/>
        <end position="885"/>
    </location>
</feature>
<feature type="compositionally biased region" description="Pro residues" evidence="2">
    <location>
        <begin position="1008"/>
        <end position="1025"/>
    </location>
</feature>
<dbReference type="GO" id="GO:0070210">
    <property type="term" value="C:Rpd3L-Expanded complex"/>
    <property type="evidence" value="ECO:0007669"/>
    <property type="project" value="TreeGrafter"/>
</dbReference>
<feature type="compositionally biased region" description="Polar residues" evidence="2">
    <location>
        <begin position="266"/>
        <end position="275"/>
    </location>
</feature>
<feature type="compositionally biased region" description="Basic and acidic residues" evidence="2">
    <location>
        <begin position="918"/>
        <end position="927"/>
    </location>
</feature>
<feature type="domain" description="SET" evidence="3">
    <location>
        <begin position="380"/>
        <end position="507"/>
    </location>
</feature>
<feature type="region of interest" description="Disordered" evidence="2">
    <location>
        <begin position="561"/>
        <end position="646"/>
    </location>
</feature>
<feature type="compositionally biased region" description="Low complexity" evidence="2">
    <location>
        <begin position="992"/>
        <end position="1007"/>
    </location>
</feature>
<feature type="region of interest" description="Disordered" evidence="2">
    <location>
        <begin position="171"/>
        <end position="302"/>
    </location>
</feature>
<gene>
    <name evidence="4" type="ORF">GX51_03753</name>
</gene>
<proteinExistence type="predicted"/>
<feature type="region of interest" description="Disordered" evidence="2">
    <location>
        <begin position="104"/>
        <end position="126"/>
    </location>
</feature>
<feature type="compositionally biased region" description="Pro residues" evidence="2">
    <location>
        <begin position="932"/>
        <end position="941"/>
    </location>
</feature>
<dbReference type="OrthoDB" id="1928087at2759"/>